<evidence type="ECO:0000256" key="4">
    <source>
        <dbReference type="SAM" id="MobiDB-lite"/>
    </source>
</evidence>
<dbReference type="Proteomes" id="UP001603857">
    <property type="component" value="Unassembled WGS sequence"/>
</dbReference>
<feature type="region of interest" description="Disordered" evidence="4">
    <location>
        <begin position="1"/>
        <end position="28"/>
    </location>
</feature>
<feature type="compositionally biased region" description="Low complexity" evidence="4">
    <location>
        <begin position="1"/>
        <end position="15"/>
    </location>
</feature>
<dbReference type="GO" id="GO:0005634">
    <property type="term" value="C:nucleus"/>
    <property type="evidence" value="ECO:0007669"/>
    <property type="project" value="UniProtKB-SubCell"/>
</dbReference>
<name>A0ABD1NB73_9FABA</name>
<comment type="subcellular location">
    <subcellularLocation>
        <location evidence="1">Nucleus</location>
    </subcellularLocation>
</comment>
<gene>
    <name evidence="6" type="ORF">Fmac_006649</name>
</gene>
<feature type="region of interest" description="Disordered" evidence="4">
    <location>
        <begin position="409"/>
        <end position="435"/>
    </location>
</feature>
<dbReference type="PANTHER" id="PTHR23196:SF32">
    <property type="entry name" value="BRCT DOMAIN-CONTAINING DNA REPAIR PROTEIN"/>
    <property type="match status" value="1"/>
</dbReference>
<evidence type="ECO:0000256" key="1">
    <source>
        <dbReference type="ARBA" id="ARBA00004123"/>
    </source>
</evidence>
<evidence type="ECO:0000256" key="2">
    <source>
        <dbReference type="ARBA" id="ARBA00022763"/>
    </source>
</evidence>
<organism evidence="6 7">
    <name type="scientific">Flemingia macrophylla</name>
    <dbReference type="NCBI Taxonomy" id="520843"/>
    <lineage>
        <taxon>Eukaryota</taxon>
        <taxon>Viridiplantae</taxon>
        <taxon>Streptophyta</taxon>
        <taxon>Embryophyta</taxon>
        <taxon>Tracheophyta</taxon>
        <taxon>Spermatophyta</taxon>
        <taxon>Magnoliopsida</taxon>
        <taxon>eudicotyledons</taxon>
        <taxon>Gunneridae</taxon>
        <taxon>Pentapetalae</taxon>
        <taxon>rosids</taxon>
        <taxon>fabids</taxon>
        <taxon>Fabales</taxon>
        <taxon>Fabaceae</taxon>
        <taxon>Papilionoideae</taxon>
        <taxon>50 kb inversion clade</taxon>
        <taxon>NPAAA clade</taxon>
        <taxon>indigoferoid/millettioid clade</taxon>
        <taxon>Phaseoleae</taxon>
        <taxon>Flemingia</taxon>
    </lineage>
</organism>
<sequence length="996" mass="111194">MAEASSPHSQTSSPSAEYKVKDANEDDPFRDTALFEDTLVLDSPFNETEVENLNMDTEIVEDSEPPEHITAGTMLKYEQEVVLDSEDEGMNNRDAVTVSKGFLERETSPTVKISSNLFQKRRHKPKPPCEQVDLNATAFGKSAADHNMLEGDKGALVDAGNFDDHNHLYLPAPLNHVHSPEPGDSTQAALGFVDQYLSSSDVDLFQGIHCRKTSRDKSPHVLNARGPLNLAKKIEARTHEEKEPFKWVDSCQNDNKAGMIGKKVESSSDFGRYKQTYTRRQKKSDHLQSQVNCNTSNRCDEKLGQGLRMATENNNSLKELDVQSSTIRENFNVYSGVTHNEDMSDIGLDTQIAAEAMEALAFVPSSGCHFNDTHQPGNAFDGSLSNLTKNEARVNFFPDRQYPASTIKSNKKYKGSSRFSERTSTSSCMHADKQEPNPVLGKIKKMMKSNSIAEGQFENNASSPICSKHVSLEEVCSLSEYISFQSAAEVPKSWNNKSRRTRNKDQSSHHTVRNNNVMEKGTIRLKRKGNGLVADPVKLGVRTKCIKLPTNSCAVARKNGLNHGAEFSPQLSATTHFSRTDSSWVYTKRLRGKRKRSNVAINLDAFTVLCIDGKENNVFANRNLEDQAAVDKSSFPHAHPLFGASCVDNGRSLQGNFVQPCSAGDAMKVKNLRDTHPFLLEHVEISSNKSVAQSRSEIPATSAASKGIKVSNANHTYTEHHKKPCDKTLPTTSLLKEFIGLRVPQSTSDMMWKNLRHRRDATDVQVLFSQHLDDSIVKQQKKILTRLNISVATSSMEATHFIADKFTRTKNMLETMALGKLVVTPLWLESCGQVNCLIDEKNYILRDIKKEKEIGFNMPVSLAQAREKPLLKGKTVYITPHVKPDKEVIASLVTAVQGQVVDESKVWADMNDNILDDLLIISCEDDYAICHHFLRRGASVYSSELVLNGIVIQKLEFERFMVELVKLTVATLVSDVYLRGYLCSYFQMKLNLSFSL</sequence>
<dbReference type="Pfam" id="PF16589">
    <property type="entry name" value="BRCT_2"/>
    <property type="match status" value="1"/>
</dbReference>
<dbReference type="EMBL" id="JBGMDY010000002">
    <property type="protein sequence ID" value="KAL2345364.1"/>
    <property type="molecule type" value="Genomic_DNA"/>
</dbReference>
<dbReference type="InterPro" id="IPR051579">
    <property type="entry name" value="DDR_Transcriptional_Reg"/>
</dbReference>
<feature type="compositionally biased region" description="Low complexity" evidence="4">
    <location>
        <begin position="416"/>
        <end position="427"/>
    </location>
</feature>
<feature type="compositionally biased region" description="Basic and acidic residues" evidence="4">
    <location>
        <begin position="18"/>
        <end position="28"/>
    </location>
</feature>
<keyword evidence="3" id="KW-0539">Nucleus</keyword>
<dbReference type="CDD" id="cd18432">
    <property type="entry name" value="BRCT_PAXIP1_rpt6_like"/>
    <property type="match status" value="1"/>
</dbReference>
<feature type="domain" description="BRCT" evidence="5">
    <location>
        <begin position="782"/>
        <end position="845"/>
    </location>
</feature>
<proteinExistence type="predicted"/>
<dbReference type="PROSITE" id="PS50172">
    <property type="entry name" value="BRCT"/>
    <property type="match status" value="1"/>
</dbReference>
<dbReference type="Pfam" id="PF16770">
    <property type="entry name" value="RTT107_BRCT_5"/>
    <property type="match status" value="1"/>
</dbReference>
<dbReference type="SUPFAM" id="SSF52113">
    <property type="entry name" value="BRCT domain"/>
    <property type="match status" value="1"/>
</dbReference>
<reference evidence="6 7" key="1">
    <citation type="submission" date="2024-08" db="EMBL/GenBank/DDBJ databases">
        <title>Insights into the chromosomal genome structure of Flemingia macrophylla.</title>
        <authorList>
            <person name="Ding Y."/>
            <person name="Zhao Y."/>
            <person name="Bi W."/>
            <person name="Wu M."/>
            <person name="Zhao G."/>
            <person name="Gong Y."/>
            <person name="Li W."/>
            <person name="Zhang P."/>
        </authorList>
    </citation>
    <scope>NUCLEOTIDE SEQUENCE [LARGE SCALE GENOMIC DNA]</scope>
    <source>
        <strain evidence="6">DYQJB</strain>
        <tissue evidence="6">Leaf</tissue>
    </source>
</reference>
<protein>
    <recommendedName>
        <fullName evidence="5">BRCT domain-containing protein</fullName>
    </recommendedName>
</protein>
<evidence type="ECO:0000259" key="5">
    <source>
        <dbReference type="PROSITE" id="PS50172"/>
    </source>
</evidence>
<keyword evidence="7" id="KW-1185">Reference proteome</keyword>
<dbReference type="PANTHER" id="PTHR23196">
    <property type="entry name" value="PAX TRANSCRIPTION ACTIVATION DOMAIN INTERACTING PROTEIN"/>
    <property type="match status" value="1"/>
</dbReference>
<evidence type="ECO:0000256" key="3">
    <source>
        <dbReference type="ARBA" id="ARBA00023242"/>
    </source>
</evidence>
<comment type="caution">
    <text evidence="6">The sequence shown here is derived from an EMBL/GenBank/DDBJ whole genome shotgun (WGS) entry which is preliminary data.</text>
</comment>
<dbReference type="CDD" id="cd17744">
    <property type="entry name" value="BRCT_MDC1_rpt1"/>
    <property type="match status" value="1"/>
</dbReference>
<evidence type="ECO:0000313" key="7">
    <source>
        <dbReference type="Proteomes" id="UP001603857"/>
    </source>
</evidence>
<dbReference type="GO" id="GO:0006974">
    <property type="term" value="P:DNA damage response"/>
    <property type="evidence" value="ECO:0007669"/>
    <property type="project" value="UniProtKB-KW"/>
</dbReference>
<evidence type="ECO:0000313" key="6">
    <source>
        <dbReference type="EMBL" id="KAL2345364.1"/>
    </source>
</evidence>
<dbReference type="InterPro" id="IPR001357">
    <property type="entry name" value="BRCT_dom"/>
</dbReference>
<dbReference type="Gene3D" id="3.40.50.10190">
    <property type="entry name" value="BRCT domain"/>
    <property type="match status" value="2"/>
</dbReference>
<dbReference type="InterPro" id="IPR036420">
    <property type="entry name" value="BRCT_dom_sf"/>
</dbReference>
<keyword evidence="2" id="KW-0227">DNA damage</keyword>
<accession>A0ABD1NB73</accession>
<dbReference type="AlphaFoldDB" id="A0ABD1NB73"/>